<reference evidence="3" key="1">
    <citation type="journal article" date="2019" name="Int. J. Syst. Evol. Microbiol.">
        <title>The Global Catalogue of Microorganisms (GCM) 10K type strain sequencing project: providing services to taxonomists for standard genome sequencing and annotation.</title>
        <authorList>
            <consortium name="The Broad Institute Genomics Platform"/>
            <consortium name="The Broad Institute Genome Sequencing Center for Infectious Disease"/>
            <person name="Wu L."/>
            <person name="Ma J."/>
        </authorList>
    </citation>
    <scope>NUCLEOTIDE SEQUENCE [LARGE SCALE GENOMIC DNA]</scope>
    <source>
        <strain evidence="3">JCM 17342</strain>
    </source>
</reference>
<evidence type="ECO:0000256" key="1">
    <source>
        <dbReference type="SAM" id="Phobius"/>
    </source>
</evidence>
<keyword evidence="1" id="KW-0472">Membrane</keyword>
<evidence type="ECO:0000313" key="3">
    <source>
        <dbReference type="Proteomes" id="UP001501747"/>
    </source>
</evidence>
<keyword evidence="3" id="KW-1185">Reference proteome</keyword>
<feature type="transmembrane region" description="Helical" evidence="1">
    <location>
        <begin position="84"/>
        <end position="102"/>
    </location>
</feature>
<dbReference type="EMBL" id="BAABAL010000006">
    <property type="protein sequence ID" value="GAA4001001.1"/>
    <property type="molecule type" value="Genomic_DNA"/>
</dbReference>
<proteinExistence type="predicted"/>
<sequence length="159" mass="16938">MSSHVPELSAPTATRVSFVLVAASVVATVVALVLTFAHRDELVRLVRSTAADVDGSLHSSSLFHGLCCAALMLFGVLATKGVNWARVLLTAIAVFTVLAAFAGGDARYPSMITFAVMTAQVLQVGVVVALWLPTSNEFFQRARAVRALPPIEVYALRLR</sequence>
<accession>A0ABP7RRS8</accession>
<dbReference type="RefSeq" id="WP_344873427.1">
    <property type="nucleotide sequence ID" value="NZ_BAABAL010000006.1"/>
</dbReference>
<protein>
    <submittedName>
        <fullName evidence="2">Uncharacterized protein</fullName>
    </submittedName>
</protein>
<organism evidence="2 3">
    <name type="scientific">Allokutzneria multivorans</name>
    <dbReference type="NCBI Taxonomy" id="1142134"/>
    <lineage>
        <taxon>Bacteria</taxon>
        <taxon>Bacillati</taxon>
        <taxon>Actinomycetota</taxon>
        <taxon>Actinomycetes</taxon>
        <taxon>Pseudonocardiales</taxon>
        <taxon>Pseudonocardiaceae</taxon>
        <taxon>Allokutzneria</taxon>
    </lineage>
</organism>
<feature type="transmembrane region" description="Helical" evidence="1">
    <location>
        <begin position="108"/>
        <end position="132"/>
    </location>
</feature>
<comment type="caution">
    <text evidence="2">The sequence shown here is derived from an EMBL/GenBank/DDBJ whole genome shotgun (WGS) entry which is preliminary data.</text>
</comment>
<feature type="transmembrane region" description="Helical" evidence="1">
    <location>
        <begin position="57"/>
        <end position="77"/>
    </location>
</feature>
<name>A0ABP7RRS8_9PSEU</name>
<evidence type="ECO:0000313" key="2">
    <source>
        <dbReference type="EMBL" id="GAA4001001.1"/>
    </source>
</evidence>
<dbReference type="Proteomes" id="UP001501747">
    <property type="component" value="Unassembled WGS sequence"/>
</dbReference>
<keyword evidence="1" id="KW-1133">Transmembrane helix</keyword>
<keyword evidence="1" id="KW-0812">Transmembrane</keyword>
<feature type="transmembrane region" description="Helical" evidence="1">
    <location>
        <begin position="12"/>
        <end position="37"/>
    </location>
</feature>
<gene>
    <name evidence="2" type="ORF">GCM10022247_21970</name>
</gene>